<feature type="compositionally biased region" description="Polar residues" evidence="1">
    <location>
        <begin position="36"/>
        <end position="45"/>
    </location>
</feature>
<feature type="chain" id="PRO_5035757143" evidence="2">
    <location>
        <begin position="22"/>
        <end position="128"/>
    </location>
</feature>
<evidence type="ECO:0000313" key="3">
    <source>
        <dbReference type="EMBL" id="CAH2258552.1"/>
    </source>
</evidence>
<gene>
    <name evidence="3" type="primary">jg12376</name>
    <name evidence="3" type="ORF">PAEG_LOCUS23366</name>
</gene>
<evidence type="ECO:0000313" key="4">
    <source>
        <dbReference type="Proteomes" id="UP000838756"/>
    </source>
</evidence>
<sequence length="128" mass="13191">MTLKIFFSFVVLVCLVKIIECRLSAGSTDLLKAIPSDSTKTSDSADCTKCASGSSSKEGSETGDKGDSGSDGSGHPKKGSEGGKETGDKGGTETDSKGDSDKGNPIKEIQSKLDAFFKKFFSSFASAG</sequence>
<organism evidence="3 4">
    <name type="scientific">Pararge aegeria aegeria</name>
    <dbReference type="NCBI Taxonomy" id="348720"/>
    <lineage>
        <taxon>Eukaryota</taxon>
        <taxon>Metazoa</taxon>
        <taxon>Ecdysozoa</taxon>
        <taxon>Arthropoda</taxon>
        <taxon>Hexapoda</taxon>
        <taxon>Insecta</taxon>
        <taxon>Pterygota</taxon>
        <taxon>Neoptera</taxon>
        <taxon>Endopterygota</taxon>
        <taxon>Lepidoptera</taxon>
        <taxon>Glossata</taxon>
        <taxon>Ditrysia</taxon>
        <taxon>Papilionoidea</taxon>
        <taxon>Nymphalidae</taxon>
        <taxon>Satyrinae</taxon>
        <taxon>Satyrini</taxon>
        <taxon>Parargina</taxon>
        <taxon>Pararge</taxon>
    </lineage>
</organism>
<evidence type="ECO:0000256" key="1">
    <source>
        <dbReference type="SAM" id="MobiDB-lite"/>
    </source>
</evidence>
<dbReference type="Proteomes" id="UP000838756">
    <property type="component" value="Unassembled WGS sequence"/>
</dbReference>
<dbReference type="EMBL" id="CAKXAJ010026147">
    <property type="protein sequence ID" value="CAH2258552.1"/>
    <property type="molecule type" value="Genomic_DNA"/>
</dbReference>
<protein>
    <submittedName>
        <fullName evidence="3">Jg12376 protein</fullName>
    </submittedName>
</protein>
<reference evidence="3" key="1">
    <citation type="submission" date="2022-03" db="EMBL/GenBank/DDBJ databases">
        <authorList>
            <person name="Lindestad O."/>
        </authorList>
    </citation>
    <scope>NUCLEOTIDE SEQUENCE</scope>
</reference>
<evidence type="ECO:0000256" key="2">
    <source>
        <dbReference type="SAM" id="SignalP"/>
    </source>
</evidence>
<name>A0A8S4SEA3_9NEOP</name>
<feature type="region of interest" description="Disordered" evidence="1">
    <location>
        <begin position="33"/>
        <end position="106"/>
    </location>
</feature>
<proteinExistence type="predicted"/>
<feature type="signal peptide" evidence="2">
    <location>
        <begin position="1"/>
        <end position="21"/>
    </location>
</feature>
<keyword evidence="4" id="KW-1185">Reference proteome</keyword>
<feature type="compositionally biased region" description="Basic and acidic residues" evidence="1">
    <location>
        <begin position="58"/>
        <end position="68"/>
    </location>
</feature>
<dbReference type="AlphaFoldDB" id="A0A8S4SEA3"/>
<keyword evidence="2" id="KW-0732">Signal</keyword>
<feature type="compositionally biased region" description="Basic and acidic residues" evidence="1">
    <location>
        <begin position="78"/>
        <end position="106"/>
    </location>
</feature>
<comment type="caution">
    <text evidence="3">The sequence shown here is derived from an EMBL/GenBank/DDBJ whole genome shotgun (WGS) entry which is preliminary data.</text>
</comment>
<accession>A0A8S4SEA3</accession>